<comment type="cofactor">
    <cofactor evidence="1">
        <name>Zn(2+)</name>
        <dbReference type="ChEBI" id="CHEBI:29105"/>
    </cofactor>
    <text evidence="1">Binds 1 zinc ion per subunit.</text>
</comment>
<dbReference type="Pfam" id="PF07364">
    <property type="entry name" value="DUF1485"/>
    <property type="match status" value="1"/>
</dbReference>
<proteinExistence type="inferred from homology"/>
<dbReference type="GeneID" id="90767443"/>
<sequence length="491" mass="52009">MSRILLAGLSHETHCFVNGTTGLADFDIVRGSAILDFAGNGSTIDGFLEVAAAQGWDVEPACAYAASPSAMVDDAVIEAFWADLEPVARRGPYDAVYLNLHGAMVSQSLTDVEGTILERLRGIDGLAGVPIFGVFDLHANMTALMARHANGLVCYRENPHIDARDSAVRAAELLARCLNEGTVPRMVGRHAGIVWPPTGTGTAEAPMQDLEVLARRIEEDSEHIWAVNVVGGFSFADVPEAGVAFSVITTGDHAEAEEALDALCDKAWELRAQGLPEEDDPASVLERLAADPPSGPAILVEPSDNVSGGAPGNGTGVLRALLAADAQNAGVVIADAEAVGELEELAPGEHKTVAIGGKNNPFDPGPIELDVELVSRSDGNFTLEDIKSHMVAARGKHIAMGPSAVVRHRGITILLNSRKTPPFDLGQWRSQGIDPEKLSVIGVKAAVAHRRAYDKIAAASFTVETQGPCISDPRKLPYTRLQRPIYPLDES</sequence>
<gene>
    <name evidence="4" type="ORF">E0E05_09065</name>
</gene>
<dbReference type="PIRSF" id="PIRSF012702">
    <property type="entry name" value="UCP012702"/>
    <property type="match status" value="1"/>
</dbReference>
<organism evidence="4 5">
    <name type="scientific">Roseitalea porphyridii</name>
    <dbReference type="NCBI Taxonomy" id="1852022"/>
    <lineage>
        <taxon>Bacteria</taxon>
        <taxon>Pseudomonadati</taxon>
        <taxon>Pseudomonadota</taxon>
        <taxon>Alphaproteobacteria</taxon>
        <taxon>Hyphomicrobiales</taxon>
        <taxon>Ahrensiaceae</taxon>
        <taxon>Roseitalea</taxon>
    </lineage>
</organism>
<dbReference type="GO" id="GO:0008237">
    <property type="term" value="F:metallopeptidase activity"/>
    <property type="evidence" value="ECO:0007669"/>
    <property type="project" value="UniProtKB-KW"/>
</dbReference>
<accession>A0A4P6V008</accession>
<evidence type="ECO:0000256" key="1">
    <source>
        <dbReference type="PIRNR" id="PIRNR012702"/>
    </source>
</evidence>
<feature type="domain" description="Microcystin LR degradation protein MlrC C-terminal" evidence="2">
    <location>
        <begin position="300"/>
        <end position="480"/>
    </location>
</feature>
<keyword evidence="1" id="KW-0482">Metalloprotease</keyword>
<dbReference type="EMBL" id="CP036532">
    <property type="protein sequence ID" value="QBK30727.1"/>
    <property type="molecule type" value="Genomic_DNA"/>
</dbReference>
<name>A0A4P6V008_9HYPH</name>
<feature type="domain" description="Microcystin LR degradation protein MlrC N-terminal" evidence="3">
    <location>
        <begin position="3"/>
        <end position="287"/>
    </location>
</feature>
<keyword evidence="1" id="KW-0479">Metal-binding</keyword>
<dbReference type="AlphaFoldDB" id="A0A4P6V008"/>
<evidence type="ECO:0000259" key="2">
    <source>
        <dbReference type="Pfam" id="PF07171"/>
    </source>
</evidence>
<dbReference type="InterPro" id="IPR015995">
    <property type="entry name" value="MlrC_N"/>
</dbReference>
<dbReference type="RefSeq" id="WP_131616411.1">
    <property type="nucleotide sequence ID" value="NZ_CP036532.1"/>
</dbReference>
<dbReference type="GO" id="GO:0006508">
    <property type="term" value="P:proteolysis"/>
    <property type="evidence" value="ECO:0007669"/>
    <property type="project" value="UniProtKB-KW"/>
</dbReference>
<protein>
    <recommendedName>
        <fullName evidence="1">Microcystinase C</fullName>
        <shortName evidence="1">MlrC</shortName>
    </recommendedName>
</protein>
<reference evidence="4 5" key="1">
    <citation type="journal article" date="2017" name="Int. J. Syst. Evol. Microbiol.">
        <title>Roseitalea porphyridii gen. nov., sp. nov., isolated from a red alga, and reclassification of Hoeflea suaedae Chung et al. 2013 as Pseudohoeflea suaedae gen. nov., comb. nov.</title>
        <authorList>
            <person name="Hyeon J.W."/>
            <person name="Jeong S.E."/>
            <person name="Baek K."/>
            <person name="Jeon C.O."/>
        </authorList>
    </citation>
    <scope>NUCLEOTIDE SEQUENCE [LARGE SCALE GENOMIC DNA]</scope>
    <source>
        <strain evidence="4 5">MA7-20</strain>
    </source>
</reference>
<dbReference type="InterPro" id="IPR010799">
    <property type="entry name" value="MlrC_C"/>
</dbReference>
<comment type="function">
    <text evidence="1">Involved in peptidolytic degradation of cyclic heptapeptide hepatotoxin microcystin (MC).</text>
</comment>
<comment type="similarity">
    <text evidence="1">Belongs to the peptidase M81 family.</text>
</comment>
<evidence type="ECO:0000313" key="5">
    <source>
        <dbReference type="Proteomes" id="UP000293719"/>
    </source>
</evidence>
<dbReference type="KEGG" id="rpod:E0E05_09065"/>
<dbReference type="Proteomes" id="UP000293719">
    <property type="component" value="Chromosome"/>
</dbReference>
<keyword evidence="1" id="KW-0378">Hydrolase</keyword>
<evidence type="ECO:0000259" key="3">
    <source>
        <dbReference type="Pfam" id="PF07364"/>
    </source>
</evidence>
<dbReference type="Pfam" id="PF07171">
    <property type="entry name" value="MlrC_C"/>
    <property type="match status" value="1"/>
</dbReference>
<dbReference type="GO" id="GO:0046872">
    <property type="term" value="F:metal ion binding"/>
    <property type="evidence" value="ECO:0007669"/>
    <property type="project" value="UniProtKB-KW"/>
</dbReference>
<dbReference type="OrthoDB" id="9782658at2"/>
<keyword evidence="5" id="KW-1185">Reference proteome</keyword>
<evidence type="ECO:0000313" key="4">
    <source>
        <dbReference type="EMBL" id="QBK30727.1"/>
    </source>
</evidence>
<keyword evidence="1" id="KW-0645">Protease</keyword>
<dbReference type="InterPro" id="IPR009197">
    <property type="entry name" value="MlrC"/>
</dbReference>